<comment type="caution">
    <text evidence="4">The sequence shown here is derived from an EMBL/GenBank/DDBJ whole genome shotgun (WGS) entry which is preliminary data.</text>
</comment>
<name>A0A1J5RN60_9ZZZZ</name>
<dbReference type="PANTHER" id="PTHR11592:SF78">
    <property type="entry name" value="GLUTATHIONE PEROXIDASE"/>
    <property type="match status" value="1"/>
</dbReference>
<dbReference type="PRINTS" id="PR01011">
    <property type="entry name" value="GLUTPROXDASE"/>
</dbReference>
<dbReference type="InterPro" id="IPR036249">
    <property type="entry name" value="Thioredoxin-like_sf"/>
</dbReference>
<evidence type="ECO:0000256" key="3">
    <source>
        <dbReference type="ARBA" id="ARBA00023002"/>
    </source>
</evidence>
<dbReference type="PANTHER" id="PTHR11592">
    <property type="entry name" value="GLUTATHIONE PEROXIDASE"/>
    <property type="match status" value="1"/>
</dbReference>
<dbReference type="PROSITE" id="PS51355">
    <property type="entry name" value="GLUTATHIONE_PEROXID_3"/>
    <property type="match status" value="1"/>
</dbReference>
<comment type="similarity">
    <text evidence="1">Belongs to the glutathione peroxidase family.</text>
</comment>
<dbReference type="GO" id="GO:0004601">
    <property type="term" value="F:peroxidase activity"/>
    <property type="evidence" value="ECO:0007669"/>
    <property type="project" value="UniProtKB-KW"/>
</dbReference>
<dbReference type="EMBL" id="MLJW01000275">
    <property type="protein sequence ID" value="OIQ90931.1"/>
    <property type="molecule type" value="Genomic_DNA"/>
</dbReference>
<dbReference type="AlphaFoldDB" id="A0A1J5RN60"/>
<dbReference type="Gene3D" id="3.40.30.10">
    <property type="entry name" value="Glutaredoxin"/>
    <property type="match status" value="1"/>
</dbReference>
<accession>A0A1J5RN60</accession>
<reference evidence="4" key="1">
    <citation type="submission" date="2016-10" db="EMBL/GenBank/DDBJ databases">
        <title>Sequence of Gallionella enrichment culture.</title>
        <authorList>
            <person name="Poehlein A."/>
            <person name="Muehling M."/>
            <person name="Daniel R."/>
        </authorList>
    </citation>
    <scope>NUCLEOTIDE SEQUENCE</scope>
</reference>
<evidence type="ECO:0000313" key="4">
    <source>
        <dbReference type="EMBL" id="OIQ90931.1"/>
    </source>
</evidence>
<proteinExistence type="inferred from homology"/>
<evidence type="ECO:0000256" key="2">
    <source>
        <dbReference type="ARBA" id="ARBA00022559"/>
    </source>
</evidence>
<organism evidence="4">
    <name type="scientific">mine drainage metagenome</name>
    <dbReference type="NCBI Taxonomy" id="410659"/>
    <lineage>
        <taxon>unclassified sequences</taxon>
        <taxon>metagenomes</taxon>
        <taxon>ecological metagenomes</taxon>
    </lineage>
</organism>
<dbReference type="CDD" id="cd00340">
    <property type="entry name" value="GSH_Peroxidase"/>
    <property type="match status" value="1"/>
</dbReference>
<dbReference type="PIRSF" id="PIRSF000303">
    <property type="entry name" value="Glutathion_perox"/>
    <property type="match status" value="1"/>
</dbReference>
<evidence type="ECO:0000256" key="1">
    <source>
        <dbReference type="ARBA" id="ARBA00006926"/>
    </source>
</evidence>
<gene>
    <name evidence="4" type="primary">gpx1_3</name>
    <name evidence="4" type="ORF">GALL_271360</name>
</gene>
<dbReference type="Pfam" id="PF00255">
    <property type="entry name" value="GSHPx"/>
    <property type="match status" value="1"/>
</dbReference>
<sequence>MSLVRRVAHSVAFAAAVLITNPSSAATCPALLKHTFRSLQDDKPQDLCQYAGKVILVVNTASHCGFSPQERGLQALLDKYGPRGFVVLGFPSNDFHQELDDPTQIVNFSRATYGATFPLFAPSHVTGADANPLFAELIRDSGTSPKWNFYKYLIGRDGHVIDSYSSLTYPDNAELDAAIVRALAQRP</sequence>
<keyword evidence="2 4" id="KW-0575">Peroxidase</keyword>
<dbReference type="InterPro" id="IPR000889">
    <property type="entry name" value="Glutathione_peroxidase"/>
</dbReference>
<dbReference type="GO" id="GO:0034599">
    <property type="term" value="P:cellular response to oxidative stress"/>
    <property type="evidence" value="ECO:0007669"/>
    <property type="project" value="TreeGrafter"/>
</dbReference>
<dbReference type="EC" id="1.11.1.22" evidence="4"/>
<protein>
    <submittedName>
        <fullName evidence="4">Hydroperoxy fatty acid reductase gpx1</fullName>
        <ecNumber evidence="4">1.11.1.22</ecNumber>
    </submittedName>
</protein>
<keyword evidence="3 4" id="KW-0560">Oxidoreductase</keyword>
<dbReference type="SUPFAM" id="SSF52833">
    <property type="entry name" value="Thioredoxin-like"/>
    <property type="match status" value="1"/>
</dbReference>